<sequence>MAYPSDLTDTQWQCIEKVLEDEMLGRKRIWPLRSILNAIFYVSKGGIQWRMMPRFCFSVHR</sequence>
<dbReference type="Proteomes" id="UP000266292">
    <property type="component" value="Chromosome"/>
</dbReference>
<evidence type="ECO:0000259" key="1">
    <source>
        <dbReference type="Pfam" id="PF13340"/>
    </source>
</evidence>
<dbReference type="AlphaFoldDB" id="A0A1X9YSA9"/>
<dbReference type="Pfam" id="PF13340">
    <property type="entry name" value="DUF4096"/>
    <property type="match status" value="1"/>
</dbReference>
<dbReference type="EMBL" id="CP021235">
    <property type="protein sequence ID" value="ARS35747.1"/>
    <property type="molecule type" value="Genomic_DNA"/>
</dbReference>
<dbReference type="InterPro" id="IPR025161">
    <property type="entry name" value="IS402-like_dom"/>
</dbReference>
<dbReference type="PANTHER" id="PTHR30007">
    <property type="entry name" value="PHP DOMAIN PROTEIN"/>
    <property type="match status" value="1"/>
</dbReference>
<protein>
    <recommendedName>
        <fullName evidence="1">Insertion element IS402-like domain-containing protein</fullName>
    </recommendedName>
</protein>
<organism evidence="2 3">
    <name type="scientific">Pontibacter actiniarum</name>
    <dbReference type="NCBI Taxonomy" id="323450"/>
    <lineage>
        <taxon>Bacteria</taxon>
        <taxon>Pseudomonadati</taxon>
        <taxon>Bacteroidota</taxon>
        <taxon>Cytophagia</taxon>
        <taxon>Cytophagales</taxon>
        <taxon>Hymenobacteraceae</taxon>
        <taxon>Pontibacter</taxon>
    </lineage>
</organism>
<dbReference type="OrthoDB" id="966067at2"/>
<feature type="domain" description="Insertion element IS402-like" evidence="1">
    <location>
        <begin position="7"/>
        <end position="57"/>
    </location>
</feature>
<reference evidence="3" key="1">
    <citation type="submission" date="2017-05" db="EMBL/GenBank/DDBJ databases">
        <authorList>
            <person name="Ray J."/>
            <person name="Price M."/>
            <person name="Deutschbauer A."/>
        </authorList>
    </citation>
    <scope>NUCLEOTIDE SEQUENCE [LARGE SCALE GENOMIC DNA]</scope>
    <source>
        <strain evidence="3">DSM 19842</strain>
    </source>
</reference>
<gene>
    <name evidence="2" type="ORF">CA264_10005</name>
</gene>
<dbReference type="PANTHER" id="PTHR30007:SF0">
    <property type="entry name" value="TRANSPOSASE"/>
    <property type="match status" value="1"/>
</dbReference>
<accession>A0A1X9YSA9</accession>
<name>A0A1X9YSA9_9BACT</name>
<evidence type="ECO:0000313" key="3">
    <source>
        <dbReference type="Proteomes" id="UP000266292"/>
    </source>
</evidence>
<proteinExistence type="predicted"/>
<dbReference type="KEGG" id="pact:CA264_10005"/>
<keyword evidence="3" id="KW-1185">Reference proteome</keyword>
<evidence type="ECO:0000313" key="2">
    <source>
        <dbReference type="EMBL" id="ARS35747.1"/>
    </source>
</evidence>